<proteinExistence type="predicted"/>
<evidence type="ECO:0000313" key="1">
    <source>
        <dbReference type="EMBL" id="CAB3238018.1"/>
    </source>
</evidence>
<gene>
    <name evidence="1" type="ORF">APLA_LOCUS8004</name>
</gene>
<accession>A0A8S0ZVD5</accession>
<comment type="caution">
    <text evidence="1">The sequence shown here is derived from an EMBL/GenBank/DDBJ whole genome shotgun (WGS) entry which is preliminary data.</text>
</comment>
<sequence length="208" mass="23838">MGGWLTNQFYISYFIHHIIKGYRKKSVPKKKARAFYLLRAFQEKVKWLPFWTTYSEQTKGQWLMFKFIPNVPVAKGKDESREQDDKERQTLNKYHSTAGQVRMSFQRQYCDITRKDIPSSARAAGDGGGSGDTVGGWGRIAGSSVSGVPVQPIDSRLRHASAATPPRSLLPKYAITISKQFWTNEMYLLLTHNVKFRKKVLSMLLKKT</sequence>
<dbReference type="EMBL" id="CADEBD010000305">
    <property type="protein sequence ID" value="CAB3238018.1"/>
    <property type="molecule type" value="Genomic_DNA"/>
</dbReference>
<reference evidence="1 2" key="1">
    <citation type="submission" date="2020-04" db="EMBL/GenBank/DDBJ databases">
        <authorList>
            <person name="Wallbank WR R."/>
            <person name="Pardo Diaz C."/>
            <person name="Kozak K."/>
            <person name="Martin S."/>
            <person name="Jiggins C."/>
            <person name="Moest M."/>
            <person name="Warren A I."/>
            <person name="Byers J.R.P. K."/>
            <person name="Montejo-Kovacevich G."/>
            <person name="Yen C E."/>
        </authorList>
    </citation>
    <scope>NUCLEOTIDE SEQUENCE [LARGE SCALE GENOMIC DNA]</scope>
</reference>
<dbReference type="OrthoDB" id="6590335at2759"/>
<evidence type="ECO:0000313" key="2">
    <source>
        <dbReference type="Proteomes" id="UP000494256"/>
    </source>
</evidence>
<name>A0A8S0ZVD5_ARCPL</name>
<organism evidence="1 2">
    <name type="scientific">Arctia plantaginis</name>
    <name type="common">Wood tiger moth</name>
    <name type="synonym">Phalaena plantaginis</name>
    <dbReference type="NCBI Taxonomy" id="874455"/>
    <lineage>
        <taxon>Eukaryota</taxon>
        <taxon>Metazoa</taxon>
        <taxon>Ecdysozoa</taxon>
        <taxon>Arthropoda</taxon>
        <taxon>Hexapoda</taxon>
        <taxon>Insecta</taxon>
        <taxon>Pterygota</taxon>
        <taxon>Neoptera</taxon>
        <taxon>Endopterygota</taxon>
        <taxon>Lepidoptera</taxon>
        <taxon>Glossata</taxon>
        <taxon>Ditrysia</taxon>
        <taxon>Noctuoidea</taxon>
        <taxon>Erebidae</taxon>
        <taxon>Arctiinae</taxon>
        <taxon>Arctia</taxon>
    </lineage>
</organism>
<dbReference type="Proteomes" id="UP000494256">
    <property type="component" value="Unassembled WGS sequence"/>
</dbReference>
<dbReference type="AlphaFoldDB" id="A0A8S0ZVD5"/>
<protein>
    <submittedName>
        <fullName evidence="1">Uncharacterized protein</fullName>
    </submittedName>
</protein>